<protein>
    <submittedName>
        <fullName evidence="1">Uncharacterized protein</fullName>
    </submittedName>
</protein>
<gene>
    <name evidence="1" type="ORF">GPL21_32225</name>
</gene>
<accession>A0A844T2K6</accession>
<keyword evidence="2" id="KW-1185">Reference proteome</keyword>
<comment type="caution">
    <text evidence="1">The sequence shown here is derived from an EMBL/GenBank/DDBJ whole genome shotgun (WGS) entry which is preliminary data.</text>
</comment>
<proteinExistence type="predicted"/>
<evidence type="ECO:0000313" key="1">
    <source>
        <dbReference type="EMBL" id="MVT69752.1"/>
    </source>
</evidence>
<dbReference type="RefSeq" id="WP_028331654.1">
    <property type="nucleotide sequence ID" value="NZ_CP121667.1"/>
</dbReference>
<evidence type="ECO:0000313" key="2">
    <source>
        <dbReference type="Proteomes" id="UP000436468"/>
    </source>
</evidence>
<dbReference type="EMBL" id="WQNF01000033">
    <property type="protein sequence ID" value="MVT69752.1"/>
    <property type="molecule type" value="Genomic_DNA"/>
</dbReference>
<reference evidence="1 2" key="1">
    <citation type="submission" date="2019-12" db="EMBL/GenBank/DDBJ databases">
        <title>Draft genome sequences Bradyrhizobium cajani AMBPC1010, Bradyrhizobium pachyrhizi AMBPC1040 and Bradyrhizobium yuanmingense ALSPC3051, three plant growth promoting strains isolated from nodules of Cajanus cajan L. in Dominican Republic.</title>
        <authorList>
            <person name="Flores-Felix J.D."/>
            <person name="Araujo J."/>
            <person name="Diaz-Alcantara C."/>
            <person name="Gonzalez-Andres F."/>
            <person name="Velazquez E."/>
        </authorList>
    </citation>
    <scope>NUCLEOTIDE SEQUENCE [LARGE SCALE GENOMIC DNA]</scope>
    <source>
        <strain evidence="1 2">1040</strain>
    </source>
</reference>
<name>A0A844T2K6_9BRAD</name>
<dbReference type="Proteomes" id="UP000436468">
    <property type="component" value="Unassembled WGS sequence"/>
</dbReference>
<organism evidence="1 2">
    <name type="scientific">Bradyrhizobium pachyrhizi</name>
    <dbReference type="NCBI Taxonomy" id="280333"/>
    <lineage>
        <taxon>Bacteria</taxon>
        <taxon>Pseudomonadati</taxon>
        <taxon>Pseudomonadota</taxon>
        <taxon>Alphaproteobacteria</taxon>
        <taxon>Hyphomicrobiales</taxon>
        <taxon>Nitrobacteraceae</taxon>
        <taxon>Bradyrhizobium</taxon>
    </lineage>
</organism>
<dbReference type="AlphaFoldDB" id="A0A844T2K6"/>
<sequence>MFDVGDLVVCIDNGPKKGAIGPVVAIHHLLHKGRIYRVNFIGTTWTGSLTVGLAGVALPPPMIGFEPYRFRKIDPAEPEFIEMMRSLRTRELEDAN</sequence>